<dbReference type="EMBL" id="MTYH01000098">
    <property type="protein sequence ID" value="PNP38876.1"/>
    <property type="molecule type" value="Genomic_DNA"/>
</dbReference>
<feature type="signal peptide" evidence="2">
    <location>
        <begin position="1"/>
        <end position="23"/>
    </location>
</feature>
<dbReference type="AlphaFoldDB" id="A0A2K0T025"/>
<evidence type="ECO:0000256" key="1">
    <source>
        <dbReference type="SAM" id="MobiDB-lite"/>
    </source>
</evidence>
<feature type="region of interest" description="Disordered" evidence="1">
    <location>
        <begin position="75"/>
        <end position="103"/>
    </location>
</feature>
<keyword evidence="2" id="KW-0732">Signal</keyword>
<comment type="caution">
    <text evidence="3">The sequence shown here is derived from an EMBL/GenBank/DDBJ whole genome shotgun (WGS) entry which is preliminary data.</text>
</comment>
<evidence type="ECO:0000313" key="4">
    <source>
        <dbReference type="Proteomes" id="UP000236546"/>
    </source>
</evidence>
<organism evidence="3 4">
    <name type="scientific">Trichoderma gamsii</name>
    <dbReference type="NCBI Taxonomy" id="398673"/>
    <lineage>
        <taxon>Eukaryota</taxon>
        <taxon>Fungi</taxon>
        <taxon>Dikarya</taxon>
        <taxon>Ascomycota</taxon>
        <taxon>Pezizomycotina</taxon>
        <taxon>Sordariomycetes</taxon>
        <taxon>Hypocreomycetidae</taxon>
        <taxon>Hypocreales</taxon>
        <taxon>Hypocreaceae</taxon>
        <taxon>Trichoderma</taxon>
    </lineage>
</organism>
<protein>
    <submittedName>
        <fullName evidence="3">Uncharacterized protein</fullName>
    </submittedName>
</protein>
<name>A0A2K0T025_9HYPO</name>
<evidence type="ECO:0000313" key="3">
    <source>
        <dbReference type="EMBL" id="PNP38876.1"/>
    </source>
</evidence>
<sequence>MAFKIAQAVALAALLAFSPIARAADPGCNSPGEHTCAILFVSTNFDFSSSPDGPGPDGDSFAGVVNGNCDTIVTSGGMEPQSPGFREISRQPLASRFMPRPVS</sequence>
<reference evidence="3 4" key="1">
    <citation type="submission" date="2017-02" db="EMBL/GenBank/DDBJ databases">
        <title>Genomes of Trichoderma spp. with biocontrol activity.</title>
        <authorList>
            <person name="Gardiner D."/>
            <person name="Kazan K."/>
            <person name="Vos C."/>
            <person name="Harvey P."/>
        </authorList>
    </citation>
    <scope>NUCLEOTIDE SEQUENCE [LARGE SCALE GENOMIC DNA]</scope>
    <source>
        <strain evidence="3 4">A5MH</strain>
    </source>
</reference>
<proteinExistence type="predicted"/>
<evidence type="ECO:0000256" key="2">
    <source>
        <dbReference type="SAM" id="SignalP"/>
    </source>
</evidence>
<dbReference type="OrthoDB" id="5061231at2759"/>
<gene>
    <name evidence="3" type="ORF">TGAMA5MH_09100</name>
</gene>
<feature type="chain" id="PRO_5014375639" evidence="2">
    <location>
        <begin position="24"/>
        <end position="103"/>
    </location>
</feature>
<accession>A0A2K0T025</accession>
<dbReference type="Proteomes" id="UP000236546">
    <property type="component" value="Unassembled WGS sequence"/>
</dbReference>